<sequence>MVDDEAAREPSAPVGGGRLSGVDLNLIVPLQALLEERSVSRAADRLFMSQPALSSALGRLRRHFDDELLVRSGNRYVLSQLAVELLPEVQSTASALAKLFGAQTEFDPGTSEREFRIVCSDYVAAVFGARLSKAVSIAAPRAMLRIEHLRDELVDEAPDSLRGIDGLILPHGFIEHTDYLDLFEDAWCCLVAASGEGAPELDIAALGARPWATTFSGRTAVIAASRELHQRGIYPRTQVTTRSFLTLPDMVAGTDRVAFLPASAAARFADRTDVSVVDSPLPLPPIRQAFWWNGATYGADAGHRWLRDLIAGVAARHPRGD</sequence>
<keyword evidence="2" id="KW-0805">Transcription regulation</keyword>
<keyword evidence="3" id="KW-0238">DNA-binding</keyword>
<proteinExistence type="inferred from homology"/>
<dbReference type="Proteomes" id="UP000438182">
    <property type="component" value="Unassembled WGS sequence"/>
</dbReference>
<dbReference type="Gene3D" id="1.10.10.10">
    <property type="entry name" value="Winged helix-like DNA-binding domain superfamily/Winged helix DNA-binding domain"/>
    <property type="match status" value="1"/>
</dbReference>
<dbReference type="InterPro" id="IPR005119">
    <property type="entry name" value="LysR_subst-bd"/>
</dbReference>
<dbReference type="Pfam" id="PF03466">
    <property type="entry name" value="LysR_substrate"/>
    <property type="match status" value="1"/>
</dbReference>
<dbReference type="Gene3D" id="3.40.190.10">
    <property type="entry name" value="Periplasmic binding protein-like II"/>
    <property type="match status" value="2"/>
</dbReference>
<dbReference type="InterPro" id="IPR036388">
    <property type="entry name" value="WH-like_DNA-bd_sf"/>
</dbReference>
<keyword evidence="4" id="KW-0804">Transcription</keyword>
<feature type="domain" description="HTH lysR-type" evidence="5">
    <location>
        <begin position="22"/>
        <end position="79"/>
    </location>
</feature>
<reference evidence="6 7" key="1">
    <citation type="submission" date="2019-12" db="EMBL/GenBank/DDBJ databases">
        <authorList>
            <person name="Kim Y.S."/>
        </authorList>
    </citation>
    <scope>NUCLEOTIDE SEQUENCE [LARGE SCALE GENOMIC DNA]</scope>
    <source>
        <strain evidence="6 7">MMS17-SY077</strain>
    </source>
</reference>
<dbReference type="CDD" id="cd08417">
    <property type="entry name" value="PBP2_Nitroaromatics_like"/>
    <property type="match status" value="1"/>
</dbReference>
<dbReference type="Pfam" id="PF00126">
    <property type="entry name" value="HTH_1"/>
    <property type="match status" value="1"/>
</dbReference>
<dbReference type="InterPro" id="IPR037402">
    <property type="entry name" value="YidZ_PBP2"/>
</dbReference>
<evidence type="ECO:0000259" key="5">
    <source>
        <dbReference type="PROSITE" id="PS50931"/>
    </source>
</evidence>
<dbReference type="PANTHER" id="PTHR30118">
    <property type="entry name" value="HTH-TYPE TRANSCRIPTIONAL REGULATOR LEUO-RELATED"/>
    <property type="match status" value="1"/>
</dbReference>
<organism evidence="6 7">
    <name type="scientific">Agromyces seonyuensis</name>
    <dbReference type="NCBI Taxonomy" id="2662446"/>
    <lineage>
        <taxon>Bacteria</taxon>
        <taxon>Bacillati</taxon>
        <taxon>Actinomycetota</taxon>
        <taxon>Actinomycetes</taxon>
        <taxon>Micrococcales</taxon>
        <taxon>Microbacteriaceae</taxon>
        <taxon>Agromyces</taxon>
    </lineage>
</organism>
<dbReference type="PROSITE" id="PS50931">
    <property type="entry name" value="HTH_LYSR"/>
    <property type="match status" value="1"/>
</dbReference>
<dbReference type="InterPro" id="IPR036390">
    <property type="entry name" value="WH_DNA-bd_sf"/>
</dbReference>
<evidence type="ECO:0000313" key="6">
    <source>
        <dbReference type="EMBL" id="MWB98876.1"/>
    </source>
</evidence>
<gene>
    <name evidence="6" type="ORF">GB864_09990</name>
</gene>
<dbReference type="SUPFAM" id="SSF46785">
    <property type="entry name" value="Winged helix' DNA-binding domain"/>
    <property type="match status" value="1"/>
</dbReference>
<evidence type="ECO:0000256" key="2">
    <source>
        <dbReference type="ARBA" id="ARBA00023015"/>
    </source>
</evidence>
<dbReference type="EMBL" id="WSTA01000040">
    <property type="protein sequence ID" value="MWB98876.1"/>
    <property type="molecule type" value="Genomic_DNA"/>
</dbReference>
<evidence type="ECO:0000256" key="1">
    <source>
        <dbReference type="ARBA" id="ARBA00009437"/>
    </source>
</evidence>
<dbReference type="InterPro" id="IPR000847">
    <property type="entry name" value="LysR_HTH_N"/>
</dbReference>
<evidence type="ECO:0000313" key="7">
    <source>
        <dbReference type="Proteomes" id="UP000438182"/>
    </source>
</evidence>
<accession>A0A6I4NWV9</accession>
<dbReference type="GO" id="GO:0003677">
    <property type="term" value="F:DNA binding"/>
    <property type="evidence" value="ECO:0007669"/>
    <property type="project" value="UniProtKB-KW"/>
</dbReference>
<dbReference type="InterPro" id="IPR050389">
    <property type="entry name" value="LysR-type_TF"/>
</dbReference>
<evidence type="ECO:0000256" key="3">
    <source>
        <dbReference type="ARBA" id="ARBA00023125"/>
    </source>
</evidence>
<protein>
    <submittedName>
        <fullName evidence="6">LysR family transcriptional regulator</fullName>
    </submittedName>
</protein>
<name>A0A6I4NWV9_9MICO</name>
<dbReference type="GO" id="GO:0003700">
    <property type="term" value="F:DNA-binding transcription factor activity"/>
    <property type="evidence" value="ECO:0007669"/>
    <property type="project" value="InterPro"/>
</dbReference>
<dbReference type="SUPFAM" id="SSF53850">
    <property type="entry name" value="Periplasmic binding protein-like II"/>
    <property type="match status" value="1"/>
</dbReference>
<dbReference type="AlphaFoldDB" id="A0A6I4NWV9"/>
<dbReference type="PANTHER" id="PTHR30118:SF15">
    <property type="entry name" value="TRANSCRIPTIONAL REGULATORY PROTEIN"/>
    <property type="match status" value="1"/>
</dbReference>
<evidence type="ECO:0000256" key="4">
    <source>
        <dbReference type="ARBA" id="ARBA00023163"/>
    </source>
</evidence>
<keyword evidence="7" id="KW-1185">Reference proteome</keyword>
<comment type="similarity">
    <text evidence="1">Belongs to the LysR transcriptional regulatory family.</text>
</comment>
<dbReference type="PRINTS" id="PR00039">
    <property type="entry name" value="HTHLYSR"/>
</dbReference>
<comment type="caution">
    <text evidence="6">The sequence shown here is derived from an EMBL/GenBank/DDBJ whole genome shotgun (WGS) entry which is preliminary data.</text>
</comment>